<name>A0A0V0QSS6_PSEPJ</name>
<evidence type="ECO:0000313" key="2">
    <source>
        <dbReference type="Proteomes" id="UP000054937"/>
    </source>
</evidence>
<dbReference type="InParanoid" id="A0A0V0QSS6"/>
<keyword evidence="2" id="KW-1185">Reference proteome</keyword>
<gene>
    <name evidence="1" type="ORF">PPERSA_00585</name>
</gene>
<sequence length="457" mass="54205">MLEIKYIIQMKSYYLLLVYGEAIEYLVKVPFNELGIMACNQTFTNILFTSLQNTQYGIILQSQEQQQLPDGEEIYTEKLYRVVHNEVQGIPDDAAERWKTSFLEKQELKFYKQVDGEQEIETFEIRPKNVDQVQQIQNLQVKAYQNPLDITNLYNIQFIAIYNDNYQTLFCQLFIYNTKNLSVKQDEVQQYNIIKNNQLLYRNQDVDIDKEIILTSQISLSSEYFMVQILTTYFAFEIVIDAKVQIIETSIFLDYSGCKNIEYSGQYFYKDDFMAVPCKGYSFEDLNLNKEQQLEESQNVKLYLQQKHDPYNSNIQTMIQGISLDKNQLISQFFYYNNYEVERFGILLIDKSEQAVSKLIVQDYLVNRQMYIVRKENCPQKKIQAQLSASNHYALDITYTIKIDAQLERELKQKMDSRKAQRQSYYNQRFDINNSSEFLKQDNASKYIKLDDISEQE</sequence>
<comment type="caution">
    <text evidence="1">The sequence shown here is derived from an EMBL/GenBank/DDBJ whole genome shotgun (WGS) entry which is preliminary data.</text>
</comment>
<protein>
    <submittedName>
        <fullName evidence="1">Uncharacterized protein</fullName>
    </submittedName>
</protein>
<dbReference type="AlphaFoldDB" id="A0A0V0QSS6"/>
<proteinExistence type="predicted"/>
<dbReference type="EMBL" id="LDAU01000109">
    <property type="protein sequence ID" value="KRX05284.1"/>
    <property type="molecule type" value="Genomic_DNA"/>
</dbReference>
<accession>A0A0V0QSS6</accession>
<organism evidence="1 2">
    <name type="scientific">Pseudocohnilembus persalinus</name>
    <name type="common">Ciliate</name>
    <dbReference type="NCBI Taxonomy" id="266149"/>
    <lineage>
        <taxon>Eukaryota</taxon>
        <taxon>Sar</taxon>
        <taxon>Alveolata</taxon>
        <taxon>Ciliophora</taxon>
        <taxon>Intramacronucleata</taxon>
        <taxon>Oligohymenophorea</taxon>
        <taxon>Scuticociliatia</taxon>
        <taxon>Philasterida</taxon>
        <taxon>Pseudocohnilembidae</taxon>
        <taxon>Pseudocohnilembus</taxon>
    </lineage>
</organism>
<reference evidence="1 2" key="1">
    <citation type="journal article" date="2015" name="Sci. Rep.">
        <title>Genome of the facultative scuticociliatosis pathogen Pseudocohnilembus persalinus provides insight into its virulence through horizontal gene transfer.</title>
        <authorList>
            <person name="Xiong J."/>
            <person name="Wang G."/>
            <person name="Cheng J."/>
            <person name="Tian M."/>
            <person name="Pan X."/>
            <person name="Warren A."/>
            <person name="Jiang C."/>
            <person name="Yuan D."/>
            <person name="Miao W."/>
        </authorList>
    </citation>
    <scope>NUCLEOTIDE SEQUENCE [LARGE SCALE GENOMIC DNA]</scope>
    <source>
        <strain evidence="1">36N120E</strain>
    </source>
</reference>
<dbReference type="Proteomes" id="UP000054937">
    <property type="component" value="Unassembled WGS sequence"/>
</dbReference>
<evidence type="ECO:0000313" key="1">
    <source>
        <dbReference type="EMBL" id="KRX05284.1"/>
    </source>
</evidence>